<dbReference type="AlphaFoldDB" id="A0A8D8M4Q6"/>
<name>A0A8D8M4Q6_9HEMI</name>
<sequence>MVLHSGVIKALKSVRQIRRYDVIGHNFSIRFSNCLIYVFLRICCKCVMNIQSSSLYKSILILFKLFSLVQCILVMRKFYLRENSTASILVHVPTSIQTKKGERDAQFNASFS</sequence>
<protein>
    <submittedName>
        <fullName evidence="1">Uncharacterized protein</fullName>
    </submittedName>
</protein>
<accession>A0A8D8M4Q6</accession>
<evidence type="ECO:0000313" key="1">
    <source>
        <dbReference type="EMBL" id="CAG6622175.1"/>
    </source>
</evidence>
<organism evidence="1">
    <name type="scientific">Cacopsylla melanoneura</name>
    <dbReference type="NCBI Taxonomy" id="428564"/>
    <lineage>
        <taxon>Eukaryota</taxon>
        <taxon>Metazoa</taxon>
        <taxon>Ecdysozoa</taxon>
        <taxon>Arthropoda</taxon>
        <taxon>Hexapoda</taxon>
        <taxon>Insecta</taxon>
        <taxon>Pterygota</taxon>
        <taxon>Neoptera</taxon>
        <taxon>Paraneoptera</taxon>
        <taxon>Hemiptera</taxon>
        <taxon>Sternorrhyncha</taxon>
        <taxon>Psylloidea</taxon>
        <taxon>Psyllidae</taxon>
        <taxon>Psyllinae</taxon>
        <taxon>Cacopsylla</taxon>
    </lineage>
</organism>
<dbReference type="EMBL" id="HBUF01051973">
    <property type="protein sequence ID" value="CAG6622175.1"/>
    <property type="molecule type" value="Transcribed_RNA"/>
</dbReference>
<reference evidence="1" key="1">
    <citation type="submission" date="2021-05" db="EMBL/GenBank/DDBJ databases">
        <authorList>
            <person name="Alioto T."/>
            <person name="Alioto T."/>
            <person name="Gomez Garrido J."/>
        </authorList>
    </citation>
    <scope>NUCLEOTIDE SEQUENCE</scope>
</reference>
<proteinExistence type="predicted"/>